<dbReference type="EMBL" id="CAJNOQ010006103">
    <property type="protein sequence ID" value="CAF1123659.1"/>
    <property type="molecule type" value="Genomic_DNA"/>
</dbReference>
<dbReference type="Proteomes" id="UP000663829">
    <property type="component" value="Unassembled WGS sequence"/>
</dbReference>
<dbReference type="Proteomes" id="UP000677228">
    <property type="component" value="Unassembled WGS sequence"/>
</dbReference>
<reference evidence="2" key="1">
    <citation type="submission" date="2021-02" db="EMBL/GenBank/DDBJ databases">
        <authorList>
            <person name="Nowell W R."/>
        </authorList>
    </citation>
    <scope>NUCLEOTIDE SEQUENCE</scope>
</reference>
<evidence type="ECO:0000313" key="5">
    <source>
        <dbReference type="EMBL" id="CAF4196853.1"/>
    </source>
</evidence>
<feature type="compositionally biased region" description="Polar residues" evidence="1">
    <location>
        <begin position="12"/>
        <end position="23"/>
    </location>
</feature>
<organism evidence="2 6">
    <name type="scientific">Didymodactylos carnosus</name>
    <dbReference type="NCBI Taxonomy" id="1234261"/>
    <lineage>
        <taxon>Eukaryota</taxon>
        <taxon>Metazoa</taxon>
        <taxon>Spiralia</taxon>
        <taxon>Gnathifera</taxon>
        <taxon>Rotifera</taxon>
        <taxon>Eurotatoria</taxon>
        <taxon>Bdelloidea</taxon>
        <taxon>Philodinida</taxon>
        <taxon>Philodinidae</taxon>
        <taxon>Didymodactylos</taxon>
    </lineage>
</organism>
<dbReference type="Proteomes" id="UP000681722">
    <property type="component" value="Unassembled WGS sequence"/>
</dbReference>
<dbReference type="Proteomes" id="UP000682733">
    <property type="component" value="Unassembled WGS sequence"/>
</dbReference>
<dbReference type="EMBL" id="CAJOBC010006103">
    <property type="protein sequence ID" value="CAF3887166.1"/>
    <property type="molecule type" value="Genomic_DNA"/>
</dbReference>
<evidence type="ECO:0000313" key="6">
    <source>
        <dbReference type="Proteomes" id="UP000663829"/>
    </source>
</evidence>
<evidence type="ECO:0000256" key="1">
    <source>
        <dbReference type="SAM" id="MobiDB-lite"/>
    </source>
</evidence>
<evidence type="ECO:0000313" key="2">
    <source>
        <dbReference type="EMBL" id="CAF1123659.1"/>
    </source>
</evidence>
<dbReference type="EMBL" id="CAJOBA010047062">
    <property type="protein sequence ID" value="CAF4196853.1"/>
    <property type="molecule type" value="Genomic_DNA"/>
</dbReference>
<comment type="caution">
    <text evidence="2">The sequence shown here is derived from an EMBL/GenBank/DDBJ whole genome shotgun (WGS) entry which is preliminary data.</text>
</comment>
<proteinExistence type="predicted"/>
<keyword evidence="6" id="KW-1185">Reference proteome</keyword>
<protein>
    <submittedName>
        <fullName evidence="2">Uncharacterized protein</fullName>
    </submittedName>
</protein>
<evidence type="ECO:0000313" key="3">
    <source>
        <dbReference type="EMBL" id="CAF1389068.1"/>
    </source>
</evidence>
<dbReference type="EMBL" id="CAJNOK010025359">
    <property type="protein sequence ID" value="CAF1389068.1"/>
    <property type="molecule type" value="Genomic_DNA"/>
</dbReference>
<name>A0A814QQX6_9BILA</name>
<gene>
    <name evidence="2" type="ORF">GPM918_LOCUS19820</name>
    <name evidence="3" type="ORF">OVA965_LOCUS32483</name>
    <name evidence="4" type="ORF">SRO942_LOCUS19817</name>
    <name evidence="5" type="ORF">TMI583_LOCUS33341</name>
</gene>
<feature type="region of interest" description="Disordered" evidence="1">
    <location>
        <begin position="1"/>
        <end position="23"/>
    </location>
</feature>
<sequence>MIKEETSPRKPISQQQSSSVAPQTTELELGCGTKQYNNQGKCVDKFTYRNACGQNEQCRTDLQLTCEQSEERQYGRLEHAKI</sequence>
<dbReference type="AlphaFoldDB" id="A0A814QQX6"/>
<evidence type="ECO:0000313" key="4">
    <source>
        <dbReference type="EMBL" id="CAF3887166.1"/>
    </source>
</evidence>
<accession>A0A814QQX6</accession>